<dbReference type="InterPro" id="IPR057727">
    <property type="entry name" value="WCX_dom"/>
</dbReference>
<feature type="domain" description="PafC HTH" evidence="2">
    <location>
        <begin position="6"/>
        <end position="119"/>
    </location>
</feature>
<dbReference type="PIRSF" id="PIRSF016838">
    <property type="entry name" value="PafC"/>
    <property type="match status" value="1"/>
</dbReference>
<dbReference type="InterPro" id="IPR028349">
    <property type="entry name" value="PafC-like"/>
</dbReference>
<dbReference type="PROSITE" id="PS52050">
    <property type="entry name" value="WYL"/>
    <property type="match status" value="1"/>
</dbReference>
<evidence type="ECO:0000313" key="4">
    <source>
        <dbReference type="EMBL" id="MFB9376485.1"/>
    </source>
</evidence>
<dbReference type="RefSeq" id="WP_380138263.1">
    <property type="nucleotide sequence ID" value="NZ_JBHLUI010000009.1"/>
</dbReference>
<proteinExistence type="predicted"/>
<name>A0ABV5LQV3_9ACTN</name>
<feature type="domain" description="WCX" evidence="3">
    <location>
        <begin position="246"/>
        <end position="321"/>
    </location>
</feature>
<evidence type="ECO:0000259" key="3">
    <source>
        <dbReference type="Pfam" id="PF25583"/>
    </source>
</evidence>
<comment type="caution">
    <text evidence="4">The sequence shown here is derived from an EMBL/GenBank/DDBJ whole genome shotgun (WGS) entry which is preliminary data.</text>
</comment>
<accession>A0ABV5LQV3</accession>
<reference evidence="4 5" key="1">
    <citation type="submission" date="2024-09" db="EMBL/GenBank/DDBJ databases">
        <authorList>
            <person name="Sun Q."/>
            <person name="Mori K."/>
        </authorList>
    </citation>
    <scope>NUCLEOTIDE SEQUENCE [LARGE SCALE GENOMIC DNA]</scope>
    <source>
        <strain evidence="4 5">TISTR 1856</strain>
    </source>
</reference>
<dbReference type="Proteomes" id="UP001589748">
    <property type="component" value="Unassembled WGS sequence"/>
</dbReference>
<evidence type="ECO:0000259" key="1">
    <source>
        <dbReference type="Pfam" id="PF13280"/>
    </source>
</evidence>
<sequence>MKTPTERLSRLLAMVPYLLRHQGIELEEAAEHFGISTADLIRDLELLFVCGTPGHLPDDLIDARWETGRVYLSNAEAIARPARLAVDEAVALLVGLRTLADVPGLHDRDSLDGALAKLSEAAGEAARGAEVVAVDVRPADPDGLAGPIAALRTALRDNRRVRLTYLVPARDERTVRDVDPMRLLTVEGRWYLEAWCHRAEGVRLFRADRIEAAEVLDADGTPPPQAVPRDVDAALFAASPGDTVVVLDLAPQATWVGEYYPVESVEKAPEGAWAPAVQRVRLRAADTRWVRRLLLRLGDGARVVQPAALALEVREAATAALAGYGLPATPEGGAAEGARPSP</sequence>
<feature type="domain" description="WYL" evidence="1">
    <location>
        <begin position="149"/>
        <end position="215"/>
    </location>
</feature>
<dbReference type="Pfam" id="PF25583">
    <property type="entry name" value="WCX"/>
    <property type="match status" value="1"/>
</dbReference>
<dbReference type="InterPro" id="IPR051534">
    <property type="entry name" value="CBASS_pafABC_assoc_protein"/>
</dbReference>
<protein>
    <submittedName>
        <fullName evidence="4">Helix-turn-helix transcriptional regulator</fullName>
    </submittedName>
</protein>
<dbReference type="EMBL" id="JBHMDM010000003">
    <property type="protein sequence ID" value="MFB9376485.1"/>
    <property type="molecule type" value="Genomic_DNA"/>
</dbReference>
<dbReference type="Pfam" id="PF13280">
    <property type="entry name" value="WYL"/>
    <property type="match status" value="1"/>
</dbReference>
<dbReference type="InterPro" id="IPR043839">
    <property type="entry name" value="PafC_HTH"/>
</dbReference>
<evidence type="ECO:0000259" key="2">
    <source>
        <dbReference type="Pfam" id="PF19187"/>
    </source>
</evidence>
<organism evidence="4 5">
    <name type="scientific">Kineococcus gynurae</name>
    <dbReference type="NCBI Taxonomy" id="452979"/>
    <lineage>
        <taxon>Bacteria</taxon>
        <taxon>Bacillati</taxon>
        <taxon>Actinomycetota</taxon>
        <taxon>Actinomycetes</taxon>
        <taxon>Kineosporiales</taxon>
        <taxon>Kineosporiaceae</taxon>
        <taxon>Kineococcus</taxon>
    </lineage>
</organism>
<dbReference type="PANTHER" id="PTHR34580:SF1">
    <property type="entry name" value="PROTEIN PAFC"/>
    <property type="match status" value="1"/>
</dbReference>
<evidence type="ECO:0000313" key="5">
    <source>
        <dbReference type="Proteomes" id="UP001589748"/>
    </source>
</evidence>
<gene>
    <name evidence="4" type="ORF">ACFFVI_05850</name>
</gene>
<dbReference type="InterPro" id="IPR026881">
    <property type="entry name" value="WYL_dom"/>
</dbReference>
<dbReference type="PANTHER" id="PTHR34580">
    <property type="match status" value="1"/>
</dbReference>
<dbReference type="Pfam" id="PF19187">
    <property type="entry name" value="HTH_PafC"/>
    <property type="match status" value="1"/>
</dbReference>
<keyword evidence="5" id="KW-1185">Reference proteome</keyword>